<gene>
    <name evidence="3" type="ORF">DPMN_149686</name>
</gene>
<dbReference type="CDD" id="cd22827">
    <property type="entry name" value="Gal_Rha_Lectin_SUL-I-like"/>
    <property type="match status" value="1"/>
</dbReference>
<evidence type="ECO:0000313" key="4">
    <source>
        <dbReference type="Proteomes" id="UP000828390"/>
    </source>
</evidence>
<dbReference type="PANTHER" id="PTHR46780">
    <property type="entry name" value="PROTEIN EVA-1"/>
    <property type="match status" value="1"/>
</dbReference>
<evidence type="ECO:0000256" key="1">
    <source>
        <dbReference type="SAM" id="Phobius"/>
    </source>
</evidence>
<sequence length="142" mass="15285">MKTVVKTCVFRRSKKQLCEAIGILRGVNMAPYLNCVFVAVACCVYTALGSIILCEWQSAYLACPAGEVLDVTSGVFGRTRGNSICPSHNVENQTCTSPTSTGIVKGLCDGKPTCQLSASIYIYGDPCPATFKYLEVDHDCVK</sequence>
<name>A0A9D4FBT5_DREPO</name>
<dbReference type="EMBL" id="JAIWYP010000007">
    <property type="protein sequence ID" value="KAH3796119.1"/>
    <property type="molecule type" value="Genomic_DNA"/>
</dbReference>
<dbReference type="Pfam" id="PF02140">
    <property type="entry name" value="SUEL_Lectin"/>
    <property type="match status" value="1"/>
</dbReference>
<reference evidence="3" key="1">
    <citation type="journal article" date="2019" name="bioRxiv">
        <title>The Genome of the Zebra Mussel, Dreissena polymorpha: A Resource for Invasive Species Research.</title>
        <authorList>
            <person name="McCartney M.A."/>
            <person name="Auch B."/>
            <person name="Kono T."/>
            <person name="Mallez S."/>
            <person name="Zhang Y."/>
            <person name="Obille A."/>
            <person name="Becker A."/>
            <person name="Abrahante J.E."/>
            <person name="Garbe J."/>
            <person name="Badalamenti J.P."/>
            <person name="Herman A."/>
            <person name="Mangelson H."/>
            <person name="Liachko I."/>
            <person name="Sullivan S."/>
            <person name="Sone E.D."/>
            <person name="Koren S."/>
            <person name="Silverstein K.A.T."/>
            <person name="Beckman K.B."/>
            <person name="Gohl D.M."/>
        </authorList>
    </citation>
    <scope>NUCLEOTIDE SEQUENCE</scope>
    <source>
        <strain evidence="3">Duluth1</strain>
        <tissue evidence="3">Whole animal</tissue>
    </source>
</reference>
<dbReference type="InterPro" id="IPR043159">
    <property type="entry name" value="Lectin_gal-bd_sf"/>
</dbReference>
<dbReference type="InterPro" id="IPR000922">
    <property type="entry name" value="Lectin_gal-bd_dom"/>
</dbReference>
<comment type="caution">
    <text evidence="3">The sequence shown here is derived from an EMBL/GenBank/DDBJ whole genome shotgun (WGS) entry which is preliminary data.</text>
</comment>
<keyword evidence="1" id="KW-1133">Transmembrane helix</keyword>
<keyword evidence="1" id="KW-0472">Membrane</keyword>
<evidence type="ECO:0000313" key="3">
    <source>
        <dbReference type="EMBL" id="KAH3796119.1"/>
    </source>
</evidence>
<dbReference type="GO" id="GO:0030246">
    <property type="term" value="F:carbohydrate binding"/>
    <property type="evidence" value="ECO:0007669"/>
    <property type="project" value="InterPro"/>
</dbReference>
<keyword evidence="1" id="KW-0812">Transmembrane</keyword>
<organism evidence="3 4">
    <name type="scientific">Dreissena polymorpha</name>
    <name type="common">Zebra mussel</name>
    <name type="synonym">Mytilus polymorpha</name>
    <dbReference type="NCBI Taxonomy" id="45954"/>
    <lineage>
        <taxon>Eukaryota</taxon>
        <taxon>Metazoa</taxon>
        <taxon>Spiralia</taxon>
        <taxon>Lophotrochozoa</taxon>
        <taxon>Mollusca</taxon>
        <taxon>Bivalvia</taxon>
        <taxon>Autobranchia</taxon>
        <taxon>Heteroconchia</taxon>
        <taxon>Euheterodonta</taxon>
        <taxon>Imparidentia</taxon>
        <taxon>Neoheterodontei</taxon>
        <taxon>Myida</taxon>
        <taxon>Dreissenoidea</taxon>
        <taxon>Dreissenidae</taxon>
        <taxon>Dreissena</taxon>
    </lineage>
</organism>
<proteinExistence type="predicted"/>
<protein>
    <recommendedName>
        <fullName evidence="2">SUEL-type lectin domain-containing protein</fullName>
    </recommendedName>
</protein>
<dbReference type="AlphaFoldDB" id="A0A9D4FBT5"/>
<dbReference type="PROSITE" id="PS50228">
    <property type="entry name" value="SUEL_LECTIN"/>
    <property type="match status" value="1"/>
</dbReference>
<evidence type="ECO:0000259" key="2">
    <source>
        <dbReference type="PROSITE" id="PS50228"/>
    </source>
</evidence>
<feature type="domain" description="SUEL-type lectin" evidence="2">
    <location>
        <begin position="53"/>
        <end position="141"/>
    </location>
</feature>
<feature type="transmembrane region" description="Helical" evidence="1">
    <location>
        <begin position="32"/>
        <end position="53"/>
    </location>
</feature>
<reference evidence="3" key="2">
    <citation type="submission" date="2020-11" db="EMBL/GenBank/DDBJ databases">
        <authorList>
            <person name="McCartney M.A."/>
            <person name="Auch B."/>
            <person name="Kono T."/>
            <person name="Mallez S."/>
            <person name="Becker A."/>
            <person name="Gohl D.M."/>
            <person name="Silverstein K.A.T."/>
            <person name="Koren S."/>
            <person name="Bechman K.B."/>
            <person name="Herman A."/>
            <person name="Abrahante J.E."/>
            <person name="Garbe J."/>
        </authorList>
    </citation>
    <scope>NUCLEOTIDE SEQUENCE</scope>
    <source>
        <strain evidence="3">Duluth1</strain>
        <tissue evidence="3">Whole animal</tissue>
    </source>
</reference>
<dbReference type="Gene3D" id="2.60.120.740">
    <property type="match status" value="1"/>
</dbReference>
<dbReference type="Proteomes" id="UP000828390">
    <property type="component" value="Unassembled WGS sequence"/>
</dbReference>
<keyword evidence="4" id="KW-1185">Reference proteome</keyword>
<accession>A0A9D4FBT5</accession>